<dbReference type="EMBL" id="NJBO01000001">
    <property type="protein sequence ID" value="TKJ44176.1"/>
    <property type="molecule type" value="Genomic_DNA"/>
</dbReference>
<accession>A0A532VAF3</accession>
<evidence type="ECO:0000313" key="2">
    <source>
        <dbReference type="Proteomes" id="UP000317778"/>
    </source>
</evidence>
<sequence>MTALTRAIYLAWSKSRLARKEISFHAELSGARNVLVRLAERAPHTLFSLYITGALKKAKKGRKITVLSPLDAELLFSGLNTIFQEKIDLTETPSHGSKAFKALKERFAKSSFDLFVDLDPSPLPELAILSEAKLRITYQAEGLFPYFNILFVPDKEADLRKRAQFMSRYLACGGKIEESLPHLQVTQQRANEWLKKHGHRSGNKTPYLLSSISIDAERLGGMKVFGAEKWMEEEPQIKASLLASASAYIGKPDRSFELAYLLGTPSVVILPDKARLNLPSSPCIKIITHPPKGTPLLEAIEEALVSLSL</sequence>
<gene>
    <name evidence="1" type="ORF">CEE36_00075</name>
</gene>
<reference evidence="1 2" key="1">
    <citation type="submission" date="2017-06" db="EMBL/GenBank/DDBJ databases">
        <title>Novel microbial phyla capable of carbon fixation and sulfur reduction in deep-sea sediments.</title>
        <authorList>
            <person name="Huang J."/>
            <person name="Baker B."/>
            <person name="Wang Y."/>
        </authorList>
    </citation>
    <scope>NUCLEOTIDE SEQUENCE [LARGE SCALE GENOMIC DNA]</scope>
    <source>
        <strain evidence="1">B3_TA06</strain>
    </source>
</reference>
<evidence type="ECO:0000313" key="1">
    <source>
        <dbReference type="EMBL" id="TKJ44176.1"/>
    </source>
</evidence>
<dbReference type="AlphaFoldDB" id="A0A532VAF3"/>
<organism evidence="1 2">
    <name type="scientific">candidate division TA06 bacterium B3_TA06</name>
    <dbReference type="NCBI Taxonomy" id="2012487"/>
    <lineage>
        <taxon>Bacteria</taxon>
        <taxon>Bacteria division TA06</taxon>
    </lineage>
</organism>
<dbReference type="Proteomes" id="UP000317778">
    <property type="component" value="Unassembled WGS sequence"/>
</dbReference>
<protein>
    <submittedName>
        <fullName evidence="1">Uncharacterized protein</fullName>
    </submittedName>
</protein>
<comment type="caution">
    <text evidence="1">The sequence shown here is derived from an EMBL/GenBank/DDBJ whole genome shotgun (WGS) entry which is preliminary data.</text>
</comment>
<proteinExistence type="predicted"/>
<name>A0A532VAF3_UNCT6</name>